<evidence type="ECO:0000313" key="12">
    <source>
        <dbReference type="EMBL" id="KAJ9676558.1"/>
    </source>
</evidence>
<dbReference type="PANTHER" id="PTHR10791:SF157">
    <property type="entry name" value="BIDIRECTIONAL SUGAR TRANSPORTER SWEET"/>
    <property type="match status" value="1"/>
</dbReference>
<sequence>MAMFTVGHHPWVFASGILGNLMSFLVYLAPIPTFTRIIKKRSTEGFQSVPYVIALFSAMLWMYYGLVKTSASFLLTVNGFGCLIEIIYISIYLIFAPRRARILTLRLLVLINLGGFCLILMVTNFMVKRPHRAKAVGWVCLIFAVSVFAAPLSIMRLVIQTKSVEFMPLPLSVCLTLSAVGWFFYGILQMDLYIAMPNTLGFIFGLIQMILYAMYRNSTPVTKEPKLPEQVIDIVKVNTNSNTEVHPVSTLQPNCVENEGGNGQNARKETEHAEESMGGSNQV</sequence>
<dbReference type="Proteomes" id="UP001168098">
    <property type="component" value="Unassembled WGS sequence"/>
</dbReference>
<evidence type="ECO:0000256" key="4">
    <source>
        <dbReference type="ARBA" id="ARBA00022475"/>
    </source>
</evidence>
<comment type="caution">
    <text evidence="12">The sequence shown here is derived from an EMBL/GenBank/DDBJ whole genome shotgun (WGS) entry which is preliminary data.</text>
</comment>
<evidence type="ECO:0000256" key="5">
    <source>
        <dbReference type="ARBA" id="ARBA00022597"/>
    </source>
</evidence>
<feature type="transmembrane region" description="Helical" evidence="10">
    <location>
        <begin position="194"/>
        <end position="215"/>
    </location>
</feature>
<dbReference type="EMBL" id="JARBHA010000017">
    <property type="protein sequence ID" value="KAJ9676558.1"/>
    <property type="molecule type" value="Genomic_DNA"/>
</dbReference>
<keyword evidence="5 10" id="KW-0762">Sugar transport</keyword>
<comment type="subcellular location">
    <subcellularLocation>
        <location evidence="1 10">Cell membrane</location>
        <topology evidence="1 10">Multi-pass membrane protein</topology>
    </subcellularLocation>
</comment>
<evidence type="ECO:0000256" key="2">
    <source>
        <dbReference type="ARBA" id="ARBA00007809"/>
    </source>
</evidence>
<proteinExistence type="inferred from homology"/>
<dbReference type="GO" id="GO:0005886">
    <property type="term" value="C:plasma membrane"/>
    <property type="evidence" value="ECO:0007669"/>
    <property type="project" value="UniProtKB-SubCell"/>
</dbReference>
<dbReference type="Pfam" id="PF03083">
    <property type="entry name" value="MtN3_slv"/>
    <property type="match status" value="2"/>
</dbReference>
<feature type="transmembrane region" description="Helical" evidence="10">
    <location>
        <begin position="73"/>
        <end position="95"/>
    </location>
</feature>
<organism evidence="12 13">
    <name type="scientific">Vitis rotundifolia</name>
    <name type="common">Muscadine grape</name>
    <dbReference type="NCBI Taxonomy" id="103349"/>
    <lineage>
        <taxon>Eukaryota</taxon>
        <taxon>Viridiplantae</taxon>
        <taxon>Streptophyta</taxon>
        <taxon>Embryophyta</taxon>
        <taxon>Tracheophyta</taxon>
        <taxon>Spermatophyta</taxon>
        <taxon>Magnoliopsida</taxon>
        <taxon>eudicotyledons</taxon>
        <taxon>Gunneridae</taxon>
        <taxon>Pentapetalae</taxon>
        <taxon>rosids</taxon>
        <taxon>Vitales</taxon>
        <taxon>Vitaceae</taxon>
        <taxon>Viteae</taxon>
        <taxon>Vitis</taxon>
    </lineage>
</organism>
<evidence type="ECO:0000256" key="1">
    <source>
        <dbReference type="ARBA" id="ARBA00004651"/>
    </source>
</evidence>
<dbReference type="PANTHER" id="PTHR10791">
    <property type="entry name" value="RAG1-ACTIVATING PROTEIN 1"/>
    <property type="match status" value="1"/>
</dbReference>
<feature type="compositionally biased region" description="Basic and acidic residues" evidence="11">
    <location>
        <begin position="266"/>
        <end position="275"/>
    </location>
</feature>
<evidence type="ECO:0000313" key="13">
    <source>
        <dbReference type="Proteomes" id="UP001168098"/>
    </source>
</evidence>
<name>A0AA38YU35_VITRO</name>
<keyword evidence="4" id="KW-1003">Cell membrane</keyword>
<accession>A0AA38YU35</accession>
<dbReference type="FunFam" id="1.20.1280.290:FF:000001">
    <property type="entry name" value="Bidirectional sugar transporter SWEET"/>
    <property type="match status" value="1"/>
</dbReference>
<evidence type="ECO:0000256" key="10">
    <source>
        <dbReference type="RuleBase" id="RU910715"/>
    </source>
</evidence>
<dbReference type="GO" id="GO:0008515">
    <property type="term" value="F:sucrose transmembrane transporter activity"/>
    <property type="evidence" value="ECO:0007669"/>
    <property type="project" value="UniProtKB-ARBA"/>
</dbReference>
<comment type="similarity">
    <text evidence="2 10">Belongs to the SWEET sugar transporter family.</text>
</comment>
<keyword evidence="8 10" id="KW-1133">Transmembrane helix</keyword>
<dbReference type="InterPro" id="IPR047664">
    <property type="entry name" value="SWEET"/>
</dbReference>
<keyword evidence="6 10" id="KW-0812">Transmembrane</keyword>
<feature type="transmembrane region" description="Helical" evidence="10">
    <location>
        <begin position="12"/>
        <end position="29"/>
    </location>
</feature>
<dbReference type="InterPro" id="IPR004316">
    <property type="entry name" value="SWEET_rpt"/>
</dbReference>
<gene>
    <name evidence="12" type="ORF">PVL29_021864</name>
</gene>
<keyword evidence="3 10" id="KW-0813">Transport</keyword>
<keyword evidence="7" id="KW-0677">Repeat</keyword>
<protein>
    <recommendedName>
        <fullName evidence="10">Bidirectional sugar transporter SWEET</fullName>
    </recommendedName>
</protein>
<evidence type="ECO:0000256" key="8">
    <source>
        <dbReference type="ARBA" id="ARBA00022989"/>
    </source>
</evidence>
<dbReference type="GO" id="GO:0051119">
    <property type="term" value="F:sugar transmembrane transporter activity"/>
    <property type="evidence" value="ECO:0007669"/>
    <property type="project" value="InterPro"/>
</dbReference>
<feature type="transmembrane region" description="Helical" evidence="10">
    <location>
        <begin position="107"/>
        <end position="127"/>
    </location>
</feature>
<evidence type="ECO:0000256" key="3">
    <source>
        <dbReference type="ARBA" id="ARBA00022448"/>
    </source>
</evidence>
<feature type="region of interest" description="Disordered" evidence="11">
    <location>
        <begin position="252"/>
        <end position="283"/>
    </location>
</feature>
<feature type="transmembrane region" description="Helical" evidence="10">
    <location>
        <begin position="49"/>
        <end position="67"/>
    </location>
</feature>
<keyword evidence="13" id="KW-1185">Reference proteome</keyword>
<reference evidence="12 13" key="1">
    <citation type="journal article" date="2023" name="BMC Biotechnol.">
        <title>Vitis rotundifolia cv Carlos genome sequencing.</title>
        <authorList>
            <person name="Huff M."/>
            <person name="Hulse-Kemp A."/>
            <person name="Scheffler B."/>
            <person name="Youngblood R."/>
            <person name="Simpson S."/>
            <person name="Babiker E."/>
            <person name="Staton M."/>
        </authorList>
    </citation>
    <scope>NUCLEOTIDE SEQUENCE [LARGE SCALE GENOMIC DNA]</scope>
    <source>
        <tissue evidence="12">Leaf</tissue>
    </source>
</reference>
<evidence type="ECO:0000256" key="9">
    <source>
        <dbReference type="ARBA" id="ARBA00023136"/>
    </source>
</evidence>
<feature type="transmembrane region" description="Helical" evidence="10">
    <location>
        <begin position="166"/>
        <end position="188"/>
    </location>
</feature>
<dbReference type="Gene3D" id="1.20.1280.290">
    <property type="match status" value="2"/>
</dbReference>
<comment type="function">
    <text evidence="10">Mediates both low-affinity uptake and efflux of sugar across the membrane.</text>
</comment>
<evidence type="ECO:0000256" key="7">
    <source>
        <dbReference type="ARBA" id="ARBA00022737"/>
    </source>
</evidence>
<keyword evidence="9 10" id="KW-0472">Membrane</keyword>
<dbReference type="FunFam" id="1.20.1280.290:FF:000003">
    <property type="entry name" value="Bidirectional sugar transporter SWEET"/>
    <property type="match status" value="1"/>
</dbReference>
<feature type="transmembrane region" description="Helical" evidence="10">
    <location>
        <begin position="133"/>
        <end position="154"/>
    </location>
</feature>
<dbReference type="AlphaFoldDB" id="A0AA38YU35"/>
<evidence type="ECO:0000256" key="6">
    <source>
        <dbReference type="ARBA" id="ARBA00022692"/>
    </source>
</evidence>
<evidence type="ECO:0000256" key="11">
    <source>
        <dbReference type="SAM" id="MobiDB-lite"/>
    </source>
</evidence>